<dbReference type="AlphaFoldDB" id="A0AAF1B3T8"/>
<organism evidence="2 3">
    <name type="scientific">Daucus carota subsp. sativus</name>
    <name type="common">Carrot</name>
    <dbReference type="NCBI Taxonomy" id="79200"/>
    <lineage>
        <taxon>Eukaryota</taxon>
        <taxon>Viridiplantae</taxon>
        <taxon>Streptophyta</taxon>
        <taxon>Embryophyta</taxon>
        <taxon>Tracheophyta</taxon>
        <taxon>Spermatophyta</taxon>
        <taxon>Magnoliopsida</taxon>
        <taxon>eudicotyledons</taxon>
        <taxon>Gunneridae</taxon>
        <taxon>Pentapetalae</taxon>
        <taxon>asterids</taxon>
        <taxon>campanulids</taxon>
        <taxon>Apiales</taxon>
        <taxon>Apiaceae</taxon>
        <taxon>Apioideae</taxon>
        <taxon>Scandiceae</taxon>
        <taxon>Daucinae</taxon>
        <taxon>Daucus</taxon>
        <taxon>Daucus sect. Daucus</taxon>
    </lineage>
</organism>
<dbReference type="PANTHER" id="PTHR13468">
    <property type="entry name" value="DEK PROTEIN"/>
    <property type="match status" value="1"/>
</dbReference>
<dbReference type="Proteomes" id="UP000077755">
    <property type="component" value="Chromosome 6"/>
</dbReference>
<reference evidence="2" key="1">
    <citation type="journal article" date="2016" name="Nat. Genet.">
        <title>A high-quality carrot genome assembly provides new insights into carotenoid accumulation and asterid genome evolution.</title>
        <authorList>
            <person name="Iorizzo M."/>
            <person name="Ellison S."/>
            <person name="Senalik D."/>
            <person name="Zeng P."/>
            <person name="Satapoomin P."/>
            <person name="Huang J."/>
            <person name="Bowman M."/>
            <person name="Iovene M."/>
            <person name="Sanseverino W."/>
            <person name="Cavagnaro P."/>
            <person name="Yildiz M."/>
            <person name="Macko-Podgorni A."/>
            <person name="Moranska E."/>
            <person name="Grzebelus E."/>
            <person name="Grzebelus D."/>
            <person name="Ashrafi H."/>
            <person name="Zheng Z."/>
            <person name="Cheng S."/>
            <person name="Spooner D."/>
            <person name="Van Deynze A."/>
            <person name="Simon P."/>
        </authorList>
    </citation>
    <scope>NUCLEOTIDE SEQUENCE</scope>
    <source>
        <tissue evidence="2">Leaf</tissue>
    </source>
</reference>
<feature type="compositionally biased region" description="Acidic residues" evidence="1">
    <location>
        <begin position="66"/>
        <end position="92"/>
    </location>
</feature>
<dbReference type="InterPro" id="IPR044198">
    <property type="entry name" value="DEK"/>
</dbReference>
<reference evidence="2" key="2">
    <citation type="submission" date="2022-03" db="EMBL/GenBank/DDBJ databases">
        <title>Draft title - Genomic analysis of global carrot germplasm unveils the trajectory of domestication and the origin of high carotenoid orange carrot.</title>
        <authorList>
            <person name="Iorizzo M."/>
            <person name="Ellison S."/>
            <person name="Senalik D."/>
            <person name="Macko-Podgorni A."/>
            <person name="Grzebelus D."/>
            <person name="Bostan H."/>
            <person name="Rolling W."/>
            <person name="Curaba J."/>
            <person name="Simon P."/>
        </authorList>
    </citation>
    <scope>NUCLEOTIDE SEQUENCE</scope>
    <source>
        <tissue evidence="2">Leaf</tissue>
    </source>
</reference>
<evidence type="ECO:0000256" key="1">
    <source>
        <dbReference type="SAM" id="MobiDB-lite"/>
    </source>
</evidence>
<evidence type="ECO:0000313" key="3">
    <source>
        <dbReference type="Proteomes" id="UP000077755"/>
    </source>
</evidence>
<feature type="compositionally biased region" description="Basic and acidic residues" evidence="1">
    <location>
        <begin position="145"/>
        <end position="154"/>
    </location>
</feature>
<proteinExistence type="predicted"/>
<dbReference type="PANTHER" id="PTHR13468:SF1">
    <property type="entry name" value="PROTEIN DEK"/>
    <property type="match status" value="1"/>
</dbReference>
<gene>
    <name evidence="2" type="ORF">DCAR_0624564</name>
</gene>
<dbReference type="GO" id="GO:0003677">
    <property type="term" value="F:DNA binding"/>
    <property type="evidence" value="ECO:0007669"/>
    <property type="project" value="InterPro"/>
</dbReference>
<dbReference type="GO" id="GO:0042393">
    <property type="term" value="F:histone binding"/>
    <property type="evidence" value="ECO:0007669"/>
    <property type="project" value="TreeGrafter"/>
</dbReference>
<feature type="compositionally biased region" description="Basic and acidic residues" evidence="1">
    <location>
        <begin position="111"/>
        <end position="131"/>
    </location>
</feature>
<dbReference type="EMBL" id="CP093348">
    <property type="protein sequence ID" value="WOH05150.1"/>
    <property type="molecule type" value="Genomic_DNA"/>
</dbReference>
<feature type="region of interest" description="Disordered" evidence="1">
    <location>
        <begin position="1"/>
        <end position="162"/>
    </location>
</feature>
<dbReference type="GO" id="GO:0005634">
    <property type="term" value="C:nucleus"/>
    <property type="evidence" value="ECO:0007669"/>
    <property type="project" value="TreeGrafter"/>
</dbReference>
<dbReference type="GO" id="GO:2000779">
    <property type="term" value="P:regulation of double-strand break repair"/>
    <property type="evidence" value="ECO:0007669"/>
    <property type="project" value="TreeGrafter"/>
</dbReference>
<sequence length="162" mass="18388">MASEDGSGEEDTKVADMQVENPEIEAEKEAESNPNPNHTQPDSVMADKEEAEQEEGVDKAEQDVEKDQEEQDVEKEEEKETEEAEEEKEEEETSKKGSGMKTPVSRKRRGEVKESTIERPSRERKTVERYTETSLARGSATKPFSIEKGKRMMLKDIPNGMH</sequence>
<feature type="compositionally biased region" description="Basic and acidic residues" evidence="1">
    <location>
        <begin position="56"/>
        <end position="65"/>
    </location>
</feature>
<evidence type="ECO:0000313" key="2">
    <source>
        <dbReference type="EMBL" id="WOH05150.1"/>
    </source>
</evidence>
<accession>A0AAF1B3T8</accession>
<protein>
    <submittedName>
        <fullName evidence="2">Uncharacterized protein</fullName>
    </submittedName>
</protein>
<name>A0AAF1B3T8_DAUCS</name>
<dbReference type="GO" id="GO:0006325">
    <property type="term" value="P:chromatin organization"/>
    <property type="evidence" value="ECO:0007669"/>
    <property type="project" value="InterPro"/>
</dbReference>
<dbReference type="KEGG" id="dcr:108226447"/>
<keyword evidence="3" id="KW-1185">Reference proteome</keyword>